<comment type="similarity">
    <text evidence="1 6">Belongs to the SecB family.</text>
</comment>
<protein>
    <recommendedName>
        <fullName evidence="6">Protein-export protein SecB</fullName>
    </recommendedName>
</protein>
<feature type="region of interest" description="Disordered" evidence="7">
    <location>
        <begin position="171"/>
        <end position="197"/>
    </location>
</feature>
<keyword evidence="9" id="KW-1185">Reference proteome</keyword>
<evidence type="ECO:0000256" key="5">
    <source>
        <dbReference type="ARBA" id="ARBA00023186"/>
    </source>
</evidence>
<evidence type="ECO:0000313" key="8">
    <source>
        <dbReference type="EMBL" id="KLE34016.1"/>
    </source>
</evidence>
<dbReference type="EMBL" id="LBHB01000002">
    <property type="protein sequence ID" value="KLE34016.1"/>
    <property type="molecule type" value="Genomic_DNA"/>
</dbReference>
<dbReference type="PANTHER" id="PTHR36918">
    <property type="match status" value="1"/>
</dbReference>
<sequence>MADEQGNDVLTDLDNMAPAGGPQPMNGADTQPVAGIVTQYVKDLSVENPRAPDSFQWRDQPEMDVQFNIGAAKVNEELTEIELKVTATSKTAQGTAYIVDLAYCGLVGMRNMAEDQKQMFLFAEAPRILFPFARRIIADAVRDAGFAPLMLDPIDFNGLYVQQLAARRAQEQAGGDQVGGEQPPQMGGRGDGTGGAN</sequence>
<feature type="region of interest" description="Disordered" evidence="7">
    <location>
        <begin position="1"/>
        <end position="32"/>
    </location>
</feature>
<keyword evidence="2 6" id="KW-0813">Transport</keyword>
<dbReference type="InterPro" id="IPR003708">
    <property type="entry name" value="SecB"/>
</dbReference>
<dbReference type="NCBIfam" id="TIGR00809">
    <property type="entry name" value="secB"/>
    <property type="match status" value="1"/>
</dbReference>
<dbReference type="GO" id="GO:0015031">
    <property type="term" value="P:protein transport"/>
    <property type="evidence" value="ECO:0007669"/>
    <property type="project" value="UniProtKB-UniRule"/>
</dbReference>
<organism evidence="8 9">
    <name type="scientific">Aurantiacibacter luteus</name>
    <dbReference type="NCBI Taxonomy" id="1581420"/>
    <lineage>
        <taxon>Bacteria</taxon>
        <taxon>Pseudomonadati</taxon>
        <taxon>Pseudomonadota</taxon>
        <taxon>Alphaproteobacteria</taxon>
        <taxon>Sphingomonadales</taxon>
        <taxon>Erythrobacteraceae</taxon>
        <taxon>Aurantiacibacter</taxon>
    </lineage>
</organism>
<dbReference type="Gene3D" id="3.10.420.10">
    <property type="entry name" value="SecB-like"/>
    <property type="match status" value="1"/>
</dbReference>
<name>A0A0G9MTH1_9SPHN</name>
<dbReference type="Proteomes" id="UP000053464">
    <property type="component" value="Unassembled WGS sequence"/>
</dbReference>
<dbReference type="GO" id="GO:0005737">
    <property type="term" value="C:cytoplasm"/>
    <property type="evidence" value="ECO:0007669"/>
    <property type="project" value="UniProtKB-SubCell"/>
</dbReference>
<dbReference type="PRINTS" id="PR01594">
    <property type="entry name" value="SECBCHAPRONE"/>
</dbReference>
<dbReference type="Pfam" id="PF02556">
    <property type="entry name" value="SecB"/>
    <property type="match status" value="1"/>
</dbReference>
<dbReference type="GO" id="GO:0006457">
    <property type="term" value="P:protein folding"/>
    <property type="evidence" value="ECO:0007669"/>
    <property type="project" value="UniProtKB-UniRule"/>
</dbReference>
<comment type="caution">
    <text evidence="8">The sequence shown here is derived from an EMBL/GenBank/DDBJ whole genome shotgun (WGS) entry which is preliminary data.</text>
</comment>
<dbReference type="OrthoDB" id="9795145at2"/>
<dbReference type="RefSeq" id="WP_047003664.1">
    <property type="nucleotide sequence ID" value="NZ_LBHB01000002.1"/>
</dbReference>
<evidence type="ECO:0000256" key="1">
    <source>
        <dbReference type="ARBA" id="ARBA00009990"/>
    </source>
</evidence>
<comment type="function">
    <text evidence="6">One of the proteins required for the normal export of preproteins out of the cell cytoplasm. It is a molecular chaperone that binds to a subset of precursor proteins, maintaining them in a translocation-competent state. It also specifically binds to its receptor SecA.</text>
</comment>
<dbReference type="HAMAP" id="MF_00821">
    <property type="entry name" value="SecB"/>
    <property type="match status" value="1"/>
</dbReference>
<accession>A0A0G9MTH1</accession>
<gene>
    <name evidence="6" type="primary">secB</name>
    <name evidence="8" type="ORF">AAW00_06845</name>
</gene>
<keyword evidence="6" id="KW-0963">Cytoplasm</keyword>
<dbReference type="STRING" id="1581420.AAW00_06845"/>
<keyword evidence="5 6" id="KW-0143">Chaperone</keyword>
<dbReference type="GO" id="GO:0051262">
    <property type="term" value="P:protein tetramerization"/>
    <property type="evidence" value="ECO:0007669"/>
    <property type="project" value="InterPro"/>
</dbReference>
<comment type="subunit">
    <text evidence="6">Homotetramer, a dimer of dimers. One homotetramer interacts with 1 SecA dimer.</text>
</comment>
<dbReference type="PANTHER" id="PTHR36918:SF1">
    <property type="entry name" value="PROTEIN-EXPORT PROTEIN SECB"/>
    <property type="match status" value="1"/>
</dbReference>
<keyword evidence="3 6" id="KW-0653">Protein transport</keyword>
<comment type="subcellular location">
    <subcellularLocation>
        <location evidence="6">Cytoplasm</location>
    </subcellularLocation>
</comment>
<keyword evidence="4 6" id="KW-0811">Translocation</keyword>
<evidence type="ECO:0000313" key="9">
    <source>
        <dbReference type="Proteomes" id="UP000053464"/>
    </source>
</evidence>
<dbReference type="NCBIfam" id="NF004392">
    <property type="entry name" value="PRK05751.1-3"/>
    <property type="match status" value="1"/>
</dbReference>
<proteinExistence type="inferred from homology"/>
<evidence type="ECO:0000256" key="7">
    <source>
        <dbReference type="SAM" id="MobiDB-lite"/>
    </source>
</evidence>
<feature type="compositionally biased region" description="Gly residues" evidence="7">
    <location>
        <begin position="187"/>
        <end position="197"/>
    </location>
</feature>
<evidence type="ECO:0000256" key="4">
    <source>
        <dbReference type="ARBA" id="ARBA00023010"/>
    </source>
</evidence>
<evidence type="ECO:0000256" key="6">
    <source>
        <dbReference type="HAMAP-Rule" id="MF_00821"/>
    </source>
</evidence>
<dbReference type="InterPro" id="IPR035958">
    <property type="entry name" value="SecB-like_sf"/>
</dbReference>
<evidence type="ECO:0000256" key="3">
    <source>
        <dbReference type="ARBA" id="ARBA00022927"/>
    </source>
</evidence>
<evidence type="ECO:0000256" key="2">
    <source>
        <dbReference type="ARBA" id="ARBA00022448"/>
    </source>
</evidence>
<reference evidence="8 9" key="1">
    <citation type="submission" date="2015-04" db="EMBL/GenBank/DDBJ databases">
        <title>The draft genome sequence of Erythrobacter luteus KA37.</title>
        <authorList>
            <person name="Zhuang L."/>
            <person name="Liu Y."/>
            <person name="Shao Z."/>
        </authorList>
    </citation>
    <scope>NUCLEOTIDE SEQUENCE [LARGE SCALE GENOMIC DNA]</scope>
    <source>
        <strain evidence="8 9">KA37</strain>
    </source>
</reference>
<dbReference type="SUPFAM" id="SSF54611">
    <property type="entry name" value="SecB-like"/>
    <property type="match status" value="1"/>
</dbReference>
<dbReference type="AlphaFoldDB" id="A0A0G9MTH1"/>
<dbReference type="PATRIC" id="fig|1581420.6.peg.1393"/>
<dbReference type="GO" id="GO:0051082">
    <property type="term" value="F:unfolded protein binding"/>
    <property type="evidence" value="ECO:0007669"/>
    <property type="project" value="InterPro"/>
</dbReference>